<evidence type="ECO:0000256" key="2">
    <source>
        <dbReference type="ARBA" id="ARBA00022692"/>
    </source>
</evidence>
<evidence type="ECO:0000313" key="9">
    <source>
        <dbReference type="Proteomes" id="UP001310594"/>
    </source>
</evidence>
<evidence type="ECO:0000256" key="4">
    <source>
        <dbReference type="ARBA" id="ARBA00022792"/>
    </source>
</evidence>
<evidence type="ECO:0000256" key="6">
    <source>
        <dbReference type="ARBA" id="ARBA00023136"/>
    </source>
</evidence>
<comment type="subcellular location">
    <subcellularLocation>
        <location evidence="1">Mitochondrion membrane</location>
    </subcellularLocation>
</comment>
<feature type="region of interest" description="Disordered" evidence="7">
    <location>
        <begin position="1"/>
        <end position="57"/>
    </location>
</feature>
<evidence type="ECO:0000313" key="8">
    <source>
        <dbReference type="EMBL" id="KAK5694803.1"/>
    </source>
</evidence>
<evidence type="ECO:0000256" key="5">
    <source>
        <dbReference type="ARBA" id="ARBA00022989"/>
    </source>
</evidence>
<dbReference type="PANTHER" id="PTHR24089">
    <property type="entry name" value="SOLUTE CARRIER FAMILY 25"/>
    <property type="match status" value="1"/>
</dbReference>
<accession>A0AAN7ZM52</accession>
<feature type="compositionally biased region" description="Low complexity" evidence="7">
    <location>
        <begin position="139"/>
        <end position="156"/>
    </location>
</feature>
<feature type="region of interest" description="Disordered" evidence="7">
    <location>
        <begin position="119"/>
        <end position="197"/>
    </location>
</feature>
<dbReference type="AlphaFoldDB" id="A0AAN7ZM52"/>
<dbReference type="Gene3D" id="1.50.40.10">
    <property type="entry name" value="Mitochondrial carrier domain"/>
    <property type="match status" value="1"/>
</dbReference>
<name>A0AAN7ZM52_9PEZI</name>
<evidence type="ECO:0000256" key="3">
    <source>
        <dbReference type="ARBA" id="ARBA00022737"/>
    </source>
</evidence>
<evidence type="ECO:0000256" key="1">
    <source>
        <dbReference type="ARBA" id="ARBA00004325"/>
    </source>
</evidence>
<protein>
    <submittedName>
        <fullName evidence="8">Uncharacterized protein</fullName>
    </submittedName>
</protein>
<keyword evidence="3" id="KW-0677">Repeat</keyword>
<feature type="compositionally biased region" description="Pro residues" evidence="7">
    <location>
        <begin position="1"/>
        <end position="18"/>
    </location>
</feature>
<keyword evidence="4" id="KW-0496">Mitochondrion</keyword>
<keyword evidence="4" id="KW-0999">Mitochondrion inner membrane</keyword>
<dbReference type="GO" id="GO:0031966">
    <property type="term" value="C:mitochondrial membrane"/>
    <property type="evidence" value="ECO:0007669"/>
    <property type="project" value="UniProtKB-SubCell"/>
</dbReference>
<keyword evidence="2" id="KW-0812">Transmembrane</keyword>
<sequence length="500" mass="53656">MDKPPSFPLPPSREPNPLRPYSAYYRAPTIGPPPSASASPIQPHTGRPTSGSAASISSTARDLLPELDIDLKTSAGEAWQNTRSLLDTLVYRYTSVLLAQPFDVAKTVLQVSLPSQPEITTGATQRRRIDPRRREEGLRSSTSRLHSSPSPSPSSSDNDDEIPDYFSTTAPRSRSPRKRRRTPPSQSASPTPTPGNRLAEYKLRLKNPSSITSALSTLYTTSGALGLWRGTNTTFLYSFLLRSTDTFIRSLLLAVMGLPDIISPDHAGAGLSSGLSSTTFTGLDLSDSPSPLSSLLAVGLASALAGLLLAPLDLIRTRLIITPLSQPNRGLVQNLRSLPSLIAPSILWLPTALAHTIPQIFSAACPLLLRRNVGISPEGTPGLWNAAAFSTCLADLFLRLPLETVVRRAQVSNILATHPEVPLIVEPAPYSGVMGTVYSIIYSEGERRSKDLKTGMVKIRRGQGFSGLVRGWKVGFWGLVGVWGAGALGGGGERRGRGEF</sequence>
<dbReference type="EMBL" id="JAVRQU010000015">
    <property type="protein sequence ID" value="KAK5694803.1"/>
    <property type="molecule type" value="Genomic_DNA"/>
</dbReference>
<dbReference type="Proteomes" id="UP001310594">
    <property type="component" value="Unassembled WGS sequence"/>
</dbReference>
<keyword evidence="6" id="KW-0472">Membrane</keyword>
<comment type="caution">
    <text evidence="8">The sequence shown here is derived from an EMBL/GenBank/DDBJ whole genome shotgun (WGS) entry which is preliminary data.</text>
</comment>
<evidence type="ECO:0000256" key="7">
    <source>
        <dbReference type="SAM" id="MobiDB-lite"/>
    </source>
</evidence>
<organism evidence="8 9">
    <name type="scientific">Elasticomyces elasticus</name>
    <dbReference type="NCBI Taxonomy" id="574655"/>
    <lineage>
        <taxon>Eukaryota</taxon>
        <taxon>Fungi</taxon>
        <taxon>Dikarya</taxon>
        <taxon>Ascomycota</taxon>
        <taxon>Pezizomycotina</taxon>
        <taxon>Dothideomycetes</taxon>
        <taxon>Dothideomycetidae</taxon>
        <taxon>Mycosphaerellales</taxon>
        <taxon>Teratosphaeriaceae</taxon>
        <taxon>Elasticomyces</taxon>
    </lineage>
</organism>
<dbReference type="SUPFAM" id="SSF103506">
    <property type="entry name" value="Mitochondrial carrier"/>
    <property type="match status" value="1"/>
</dbReference>
<keyword evidence="5" id="KW-1133">Transmembrane helix</keyword>
<gene>
    <name evidence="8" type="ORF">LTR97_009393</name>
</gene>
<proteinExistence type="predicted"/>
<reference evidence="8" key="1">
    <citation type="submission" date="2023-08" db="EMBL/GenBank/DDBJ databases">
        <title>Black Yeasts Isolated from many extreme environments.</title>
        <authorList>
            <person name="Coleine C."/>
            <person name="Stajich J.E."/>
            <person name="Selbmann L."/>
        </authorList>
    </citation>
    <scope>NUCLEOTIDE SEQUENCE</scope>
    <source>
        <strain evidence="8">CCFEE 5810</strain>
    </source>
</reference>
<dbReference type="InterPro" id="IPR023395">
    <property type="entry name" value="MCP_dom_sf"/>
</dbReference>